<evidence type="ECO:0000313" key="1">
    <source>
        <dbReference type="EMBL" id="KAK7746604.1"/>
    </source>
</evidence>
<gene>
    <name evidence="1" type="ORF">SLS62_009325</name>
</gene>
<dbReference type="EMBL" id="JAKJXP020000096">
    <property type="protein sequence ID" value="KAK7746604.1"/>
    <property type="molecule type" value="Genomic_DNA"/>
</dbReference>
<dbReference type="AlphaFoldDB" id="A0AAN9UE46"/>
<protein>
    <submittedName>
        <fullName evidence="1">Uncharacterized protein</fullName>
    </submittedName>
</protein>
<name>A0AAN9UE46_9PEZI</name>
<evidence type="ECO:0000313" key="2">
    <source>
        <dbReference type="Proteomes" id="UP001320420"/>
    </source>
</evidence>
<sequence>MAAPYAPLVPITSRWKSLPNNAQLTDPVVQDRFNLIIYLRNLARPRAAYSAAFTATATEDSRANAGTNYAMGGTGQIGKRAARRQMMAADPNLRALRNAVRAALRQTQRLAIEYRLNAAGAVAEQVAIDGNDQAQPVVDELDALVKLGRTAYDRPDELAAFLGPGLERHFDADFRAEFGSHRHALERSLRWVDNWAQARYRFMEHALRDDPDQWTYFYNNRRLGDMANRLVHDPDLASDCDIAGSTWFDTTAKREMFWYTYAISVGDARILSECFICYFPSLFLPPSPPPFLFSGSDVLMTTSSAPPILQTVLPNPKVVSFRVLTARCPRELRDLTPHSTILPRPLYLGDRVHQRIHQLARHRAEGAYEERD</sequence>
<organism evidence="1 2">
    <name type="scientific">Diatrype stigma</name>
    <dbReference type="NCBI Taxonomy" id="117547"/>
    <lineage>
        <taxon>Eukaryota</taxon>
        <taxon>Fungi</taxon>
        <taxon>Dikarya</taxon>
        <taxon>Ascomycota</taxon>
        <taxon>Pezizomycotina</taxon>
        <taxon>Sordariomycetes</taxon>
        <taxon>Xylariomycetidae</taxon>
        <taxon>Xylariales</taxon>
        <taxon>Diatrypaceae</taxon>
        <taxon>Diatrype</taxon>
    </lineage>
</organism>
<accession>A0AAN9UE46</accession>
<comment type="caution">
    <text evidence="1">The sequence shown here is derived from an EMBL/GenBank/DDBJ whole genome shotgun (WGS) entry which is preliminary data.</text>
</comment>
<keyword evidence="2" id="KW-1185">Reference proteome</keyword>
<dbReference type="Proteomes" id="UP001320420">
    <property type="component" value="Unassembled WGS sequence"/>
</dbReference>
<proteinExistence type="predicted"/>
<reference evidence="1 2" key="1">
    <citation type="submission" date="2024-02" db="EMBL/GenBank/DDBJ databases">
        <title>De novo assembly and annotation of 12 fungi associated with fruit tree decline syndrome in Ontario, Canada.</title>
        <authorList>
            <person name="Sulman M."/>
            <person name="Ellouze W."/>
            <person name="Ilyukhin E."/>
        </authorList>
    </citation>
    <scope>NUCLEOTIDE SEQUENCE [LARGE SCALE GENOMIC DNA]</scope>
    <source>
        <strain evidence="1 2">M11/M66-122</strain>
    </source>
</reference>